<dbReference type="CDD" id="cd00757">
    <property type="entry name" value="ThiF_MoeB_HesA_family"/>
    <property type="match status" value="1"/>
</dbReference>
<keyword evidence="3" id="KW-1185">Reference proteome</keyword>
<accession>A0ABV5SY74</accession>
<evidence type="ECO:0000313" key="3">
    <source>
        <dbReference type="Proteomes" id="UP001589611"/>
    </source>
</evidence>
<dbReference type="Gene3D" id="3.40.250.10">
    <property type="entry name" value="Rhodanese-like domain"/>
    <property type="match status" value="1"/>
</dbReference>
<dbReference type="Proteomes" id="UP001589611">
    <property type="component" value="Unassembled WGS sequence"/>
</dbReference>
<organism evidence="2 3">
    <name type="scientific">Microbacterium terregens</name>
    <dbReference type="NCBI Taxonomy" id="69363"/>
    <lineage>
        <taxon>Bacteria</taxon>
        <taxon>Bacillati</taxon>
        <taxon>Actinomycetota</taxon>
        <taxon>Actinomycetes</taxon>
        <taxon>Micrococcales</taxon>
        <taxon>Microbacteriaceae</taxon>
        <taxon>Microbacterium</taxon>
    </lineage>
</organism>
<dbReference type="Pfam" id="PF00581">
    <property type="entry name" value="Rhodanese"/>
    <property type="match status" value="1"/>
</dbReference>
<keyword evidence="2" id="KW-0548">Nucleotidyltransferase</keyword>
<dbReference type="Gene3D" id="3.40.50.720">
    <property type="entry name" value="NAD(P)-binding Rossmann-like Domain"/>
    <property type="match status" value="1"/>
</dbReference>
<sequence length="365" mass="37687">MATTIDPKAPRYARQRILPGFGDEGQQKLAAAHAVLIGAGGLGSAVLPILAAAGVGTITLIDDDLVDETNLHRQILHGAADVGRAKVDSAADTIRAQSPGTKIIPRRGSFTRATAPQLLSGADILIDGTDNNETRFTANDAAVAAGIPLVWGSALRWGGQVGIAWAGTDYRDLFPGGPDTEADTCEIAGILPTVCTVTGGLMATEALKLLTGIGRPLLGRVLLFDALSGTTQELRYARDPGRDAAAAPGAAGPEAAASDRSISARELAGILEDAAGTRPVLLDVREPHEVALGVLPGAVTIPLGQLDERLAELDPGAPTVVYCHLGVRSARALDQLHAAGFARARHLAGGIDAWSRTVDPTLARY</sequence>
<dbReference type="PANTHER" id="PTHR10953:SF102">
    <property type="entry name" value="ADENYLYLTRANSFERASE AND SULFURTRANSFERASE MOCS3"/>
    <property type="match status" value="1"/>
</dbReference>
<dbReference type="SUPFAM" id="SSF69572">
    <property type="entry name" value="Activating enzymes of the ubiquitin-like proteins"/>
    <property type="match status" value="1"/>
</dbReference>
<dbReference type="RefSeq" id="WP_344714327.1">
    <property type="nucleotide sequence ID" value="NZ_BAAAWH010000001.1"/>
</dbReference>
<gene>
    <name evidence="2" type="ORF">ACFFPJ_05850</name>
</gene>
<dbReference type="Pfam" id="PF00899">
    <property type="entry name" value="ThiF"/>
    <property type="match status" value="1"/>
</dbReference>
<dbReference type="InterPro" id="IPR036873">
    <property type="entry name" value="Rhodanese-like_dom_sf"/>
</dbReference>
<dbReference type="InterPro" id="IPR045886">
    <property type="entry name" value="ThiF/MoeB/HesA"/>
</dbReference>
<comment type="caution">
    <text evidence="2">The sequence shown here is derived from an EMBL/GenBank/DDBJ whole genome shotgun (WGS) entry which is preliminary data.</text>
</comment>
<name>A0ABV5SY74_9MICO</name>
<dbReference type="PROSITE" id="PS50206">
    <property type="entry name" value="RHODANESE_3"/>
    <property type="match status" value="1"/>
</dbReference>
<proteinExistence type="predicted"/>
<evidence type="ECO:0000313" key="2">
    <source>
        <dbReference type="EMBL" id="MFB9645314.1"/>
    </source>
</evidence>
<dbReference type="SMART" id="SM00450">
    <property type="entry name" value="RHOD"/>
    <property type="match status" value="1"/>
</dbReference>
<protein>
    <submittedName>
        <fullName evidence="2">ThiF family adenylyltransferase</fullName>
    </submittedName>
</protein>
<dbReference type="GO" id="GO:0016779">
    <property type="term" value="F:nucleotidyltransferase activity"/>
    <property type="evidence" value="ECO:0007669"/>
    <property type="project" value="UniProtKB-KW"/>
</dbReference>
<feature type="domain" description="Rhodanese" evidence="1">
    <location>
        <begin position="275"/>
        <end position="363"/>
    </location>
</feature>
<reference evidence="2 3" key="1">
    <citation type="submission" date="2024-09" db="EMBL/GenBank/DDBJ databases">
        <authorList>
            <person name="Sun Q."/>
            <person name="Mori K."/>
        </authorList>
    </citation>
    <scope>NUCLEOTIDE SEQUENCE [LARGE SCALE GENOMIC DNA]</scope>
    <source>
        <strain evidence="2 3">JCM 1342</strain>
    </source>
</reference>
<dbReference type="InterPro" id="IPR035985">
    <property type="entry name" value="Ubiquitin-activating_enz"/>
</dbReference>
<evidence type="ECO:0000259" key="1">
    <source>
        <dbReference type="PROSITE" id="PS50206"/>
    </source>
</evidence>
<dbReference type="InterPro" id="IPR000594">
    <property type="entry name" value="ThiF_NAD_FAD-bd"/>
</dbReference>
<dbReference type="InterPro" id="IPR001763">
    <property type="entry name" value="Rhodanese-like_dom"/>
</dbReference>
<dbReference type="PANTHER" id="PTHR10953">
    <property type="entry name" value="UBIQUITIN-ACTIVATING ENZYME E1"/>
    <property type="match status" value="1"/>
</dbReference>
<dbReference type="EMBL" id="JBHMBE010000002">
    <property type="protein sequence ID" value="MFB9645314.1"/>
    <property type="molecule type" value="Genomic_DNA"/>
</dbReference>
<keyword evidence="2" id="KW-0808">Transferase</keyword>